<reference evidence="1" key="1">
    <citation type="submission" date="2020-05" db="EMBL/GenBank/DDBJ databases">
        <authorList>
            <person name="Chiriac C."/>
            <person name="Salcher M."/>
            <person name="Ghai R."/>
            <person name="Kavagutti S V."/>
        </authorList>
    </citation>
    <scope>NUCLEOTIDE SEQUENCE</scope>
</reference>
<accession>A0A6J6BMI6</accession>
<dbReference type="AlphaFoldDB" id="A0A6J6BMI6"/>
<protein>
    <submittedName>
        <fullName evidence="1">Unannotated protein</fullName>
    </submittedName>
</protein>
<organism evidence="1">
    <name type="scientific">freshwater metagenome</name>
    <dbReference type="NCBI Taxonomy" id="449393"/>
    <lineage>
        <taxon>unclassified sequences</taxon>
        <taxon>metagenomes</taxon>
        <taxon>ecological metagenomes</taxon>
    </lineage>
</organism>
<gene>
    <name evidence="1" type="ORF">UFOPK1493_00206</name>
</gene>
<evidence type="ECO:0000313" key="1">
    <source>
        <dbReference type="EMBL" id="CAB4539837.1"/>
    </source>
</evidence>
<dbReference type="EMBL" id="CAEZSR010000004">
    <property type="protein sequence ID" value="CAB4539837.1"/>
    <property type="molecule type" value="Genomic_DNA"/>
</dbReference>
<proteinExistence type="predicted"/>
<name>A0A6J6BMI6_9ZZZZ</name>
<sequence length="67" mass="8314">MSRDLEYRVRYRRLGTHEQVRIFQRRHYARRLANKVLQPQVDWAPIEYVVLEERPVGDWSVVQEVYR</sequence>